<name>A0A8X6KFX7_NEPPI</name>
<proteinExistence type="predicted"/>
<keyword evidence="2" id="KW-1185">Reference proteome</keyword>
<dbReference type="EMBL" id="BMAW01044769">
    <property type="protein sequence ID" value="GFS46263.1"/>
    <property type="molecule type" value="Genomic_DNA"/>
</dbReference>
<gene>
    <name evidence="1" type="ORF">NPIL_286521</name>
</gene>
<comment type="caution">
    <text evidence="1">The sequence shown here is derived from an EMBL/GenBank/DDBJ whole genome shotgun (WGS) entry which is preliminary data.</text>
</comment>
<evidence type="ECO:0000313" key="1">
    <source>
        <dbReference type="EMBL" id="GFS46263.1"/>
    </source>
</evidence>
<dbReference type="Proteomes" id="UP000887013">
    <property type="component" value="Unassembled WGS sequence"/>
</dbReference>
<evidence type="ECO:0000313" key="2">
    <source>
        <dbReference type="Proteomes" id="UP000887013"/>
    </source>
</evidence>
<dbReference type="AlphaFoldDB" id="A0A8X6KFX7"/>
<accession>A0A8X6KFX7</accession>
<reference evidence="1" key="1">
    <citation type="submission" date="2020-08" db="EMBL/GenBank/DDBJ databases">
        <title>Multicomponent nature underlies the extraordinary mechanical properties of spider dragline silk.</title>
        <authorList>
            <person name="Kono N."/>
            <person name="Nakamura H."/>
            <person name="Mori M."/>
            <person name="Yoshida Y."/>
            <person name="Ohtoshi R."/>
            <person name="Malay A.D."/>
            <person name="Moran D.A.P."/>
            <person name="Tomita M."/>
            <person name="Numata K."/>
            <person name="Arakawa K."/>
        </authorList>
    </citation>
    <scope>NUCLEOTIDE SEQUENCE</scope>
</reference>
<sequence>MAPQVNASEAPTHPDTNLKIILRNENNLKNHPNKPSIPNRCTANNNQNFYTNNQIHDKDEKAPGFYKGIGLIQNLAEIFKQLPDLLTHLPKIKAEKGQTNKNYALIEQKHPLFTSINFIPTKAANRATPLHLPPADDKTASTYQHQLQPSALPSGSILLALPIDQSERSP</sequence>
<organism evidence="1 2">
    <name type="scientific">Nephila pilipes</name>
    <name type="common">Giant wood spider</name>
    <name type="synonym">Nephila maculata</name>
    <dbReference type="NCBI Taxonomy" id="299642"/>
    <lineage>
        <taxon>Eukaryota</taxon>
        <taxon>Metazoa</taxon>
        <taxon>Ecdysozoa</taxon>
        <taxon>Arthropoda</taxon>
        <taxon>Chelicerata</taxon>
        <taxon>Arachnida</taxon>
        <taxon>Araneae</taxon>
        <taxon>Araneomorphae</taxon>
        <taxon>Entelegynae</taxon>
        <taxon>Araneoidea</taxon>
        <taxon>Nephilidae</taxon>
        <taxon>Nephila</taxon>
    </lineage>
</organism>
<protein>
    <submittedName>
        <fullName evidence="1">Uncharacterized protein</fullName>
    </submittedName>
</protein>